<dbReference type="InterPro" id="IPR057159">
    <property type="entry name" value="DUF7837"/>
</dbReference>
<reference evidence="2" key="1">
    <citation type="journal article" date="2014" name="Int. J. Syst. Evol. Microbiol.">
        <title>Complete genome sequence of Corynebacterium casei LMG S-19264T (=DSM 44701T), isolated from a smear-ripened cheese.</title>
        <authorList>
            <consortium name="US DOE Joint Genome Institute (JGI-PGF)"/>
            <person name="Walter F."/>
            <person name="Albersmeier A."/>
            <person name="Kalinowski J."/>
            <person name="Ruckert C."/>
        </authorList>
    </citation>
    <scope>NUCLEOTIDE SEQUENCE</scope>
    <source>
        <strain evidence="2">JCM 14265</strain>
    </source>
</reference>
<dbReference type="Proteomes" id="UP001501425">
    <property type="component" value="Unassembled WGS sequence"/>
</dbReference>
<accession>A0AAV3SPS8</accession>
<evidence type="ECO:0000259" key="1">
    <source>
        <dbReference type="Pfam" id="PF25207"/>
    </source>
</evidence>
<sequence length="88" mass="9395">MFSGNSVRSTRKAAKGLGSLPSEIHLEGILSHAPSPLSMNADESSLGRCPECGAEISEAWILVEYEKNDGTEGVWTECPTCEDVVSPE</sequence>
<dbReference type="AlphaFoldDB" id="A0AAV3SPS8"/>
<comment type="caution">
    <text evidence="2">The sequence shown here is derived from an EMBL/GenBank/DDBJ whole genome shotgun (WGS) entry which is preliminary data.</text>
</comment>
<evidence type="ECO:0000313" key="3">
    <source>
        <dbReference type="Proteomes" id="UP001501425"/>
    </source>
</evidence>
<dbReference type="Pfam" id="PF25207">
    <property type="entry name" value="DUF7837"/>
    <property type="match status" value="1"/>
</dbReference>
<evidence type="ECO:0000313" key="2">
    <source>
        <dbReference type="EMBL" id="GAA0538840.1"/>
    </source>
</evidence>
<reference evidence="2" key="2">
    <citation type="submission" date="2023-12" db="EMBL/GenBank/DDBJ databases">
        <authorList>
            <person name="Sun Q."/>
            <person name="Inoue M."/>
        </authorList>
    </citation>
    <scope>NUCLEOTIDE SEQUENCE</scope>
    <source>
        <strain evidence="2">JCM 14265</strain>
    </source>
</reference>
<name>A0AAV3SPS8_9EURY</name>
<feature type="domain" description="DUF7837" evidence="1">
    <location>
        <begin position="42"/>
        <end position="88"/>
    </location>
</feature>
<protein>
    <recommendedName>
        <fullName evidence="1">DUF7837 domain-containing protein</fullName>
    </recommendedName>
</protein>
<proteinExistence type="predicted"/>
<gene>
    <name evidence="2" type="ORF">GCM10008994_12520</name>
</gene>
<organism evidence="2 3">
    <name type="scientific">Halorubrum ejinorense</name>
    <dbReference type="NCBI Taxonomy" id="425309"/>
    <lineage>
        <taxon>Archaea</taxon>
        <taxon>Methanobacteriati</taxon>
        <taxon>Methanobacteriota</taxon>
        <taxon>Stenosarchaea group</taxon>
        <taxon>Halobacteria</taxon>
        <taxon>Halobacteriales</taxon>
        <taxon>Haloferacaceae</taxon>
        <taxon>Halorubrum</taxon>
    </lineage>
</organism>
<dbReference type="EMBL" id="BAAADQ010000004">
    <property type="protein sequence ID" value="GAA0538840.1"/>
    <property type="molecule type" value="Genomic_DNA"/>
</dbReference>